<evidence type="ECO:0000313" key="1">
    <source>
        <dbReference type="EMBL" id="KAG1898292.1"/>
    </source>
</evidence>
<gene>
    <name evidence="1" type="ORF">F5891DRAFT_1190962</name>
</gene>
<dbReference type="GeneID" id="64661685"/>
<dbReference type="Proteomes" id="UP001195769">
    <property type="component" value="Unassembled WGS sequence"/>
</dbReference>
<keyword evidence="2" id="KW-1185">Reference proteome</keyword>
<sequence>MSHSPTVSRSLSHTLAGCSRPLSLTLCLSPSVSHLLSLTRDVQVFIFPTTIDNQIS</sequence>
<dbReference type="EMBL" id="JABBWK010000040">
    <property type="protein sequence ID" value="KAG1898292.1"/>
    <property type="molecule type" value="Genomic_DNA"/>
</dbReference>
<dbReference type="RefSeq" id="XP_041223868.1">
    <property type="nucleotide sequence ID" value="XM_041367387.1"/>
</dbReference>
<name>A0AAD4E2S8_9AGAM</name>
<dbReference type="AlphaFoldDB" id="A0AAD4E2S8"/>
<reference evidence="1" key="1">
    <citation type="journal article" date="2020" name="New Phytol.">
        <title>Comparative genomics reveals dynamic genome evolution in host specialist ectomycorrhizal fungi.</title>
        <authorList>
            <person name="Lofgren L.A."/>
            <person name="Nguyen N.H."/>
            <person name="Vilgalys R."/>
            <person name="Ruytinx J."/>
            <person name="Liao H.L."/>
            <person name="Branco S."/>
            <person name="Kuo A."/>
            <person name="LaButti K."/>
            <person name="Lipzen A."/>
            <person name="Andreopoulos W."/>
            <person name="Pangilinan J."/>
            <person name="Riley R."/>
            <person name="Hundley H."/>
            <person name="Na H."/>
            <person name="Barry K."/>
            <person name="Grigoriev I.V."/>
            <person name="Stajich J.E."/>
            <person name="Kennedy P.G."/>
        </authorList>
    </citation>
    <scope>NUCLEOTIDE SEQUENCE</scope>
    <source>
        <strain evidence="1">FC203</strain>
    </source>
</reference>
<accession>A0AAD4E2S8</accession>
<evidence type="ECO:0000313" key="2">
    <source>
        <dbReference type="Proteomes" id="UP001195769"/>
    </source>
</evidence>
<proteinExistence type="predicted"/>
<comment type="caution">
    <text evidence="1">The sequence shown here is derived from an EMBL/GenBank/DDBJ whole genome shotgun (WGS) entry which is preliminary data.</text>
</comment>
<organism evidence="1 2">
    <name type="scientific">Suillus fuscotomentosus</name>
    <dbReference type="NCBI Taxonomy" id="1912939"/>
    <lineage>
        <taxon>Eukaryota</taxon>
        <taxon>Fungi</taxon>
        <taxon>Dikarya</taxon>
        <taxon>Basidiomycota</taxon>
        <taxon>Agaricomycotina</taxon>
        <taxon>Agaricomycetes</taxon>
        <taxon>Agaricomycetidae</taxon>
        <taxon>Boletales</taxon>
        <taxon>Suillineae</taxon>
        <taxon>Suillaceae</taxon>
        <taxon>Suillus</taxon>
    </lineage>
</organism>
<protein>
    <submittedName>
        <fullName evidence="1">Uncharacterized protein</fullName>
    </submittedName>
</protein>